<keyword evidence="3" id="KW-1185">Reference proteome</keyword>
<reference evidence="2 3" key="1">
    <citation type="journal article" date="2019" name="New Phytol.">
        <title>Comparative genomics reveals unique wood-decay strategies and fruiting body development in the Schizophyllaceae.</title>
        <authorList>
            <person name="Almasi E."/>
            <person name="Sahu N."/>
            <person name="Krizsan K."/>
            <person name="Balint B."/>
            <person name="Kovacs G.M."/>
            <person name="Kiss B."/>
            <person name="Cseklye J."/>
            <person name="Drula E."/>
            <person name="Henrissat B."/>
            <person name="Nagy I."/>
            <person name="Chovatia M."/>
            <person name="Adam C."/>
            <person name="LaButti K."/>
            <person name="Lipzen A."/>
            <person name="Riley R."/>
            <person name="Grigoriev I.V."/>
            <person name="Nagy L.G."/>
        </authorList>
    </citation>
    <scope>NUCLEOTIDE SEQUENCE [LARGE SCALE GENOMIC DNA]</scope>
    <source>
        <strain evidence="2 3">NL-1724</strain>
    </source>
</reference>
<comment type="caution">
    <text evidence="2">The sequence shown here is derived from an EMBL/GenBank/DDBJ whole genome shotgun (WGS) entry which is preliminary data.</text>
</comment>
<feature type="transmembrane region" description="Helical" evidence="1">
    <location>
        <begin position="219"/>
        <end position="238"/>
    </location>
</feature>
<feature type="transmembrane region" description="Helical" evidence="1">
    <location>
        <begin position="32"/>
        <end position="49"/>
    </location>
</feature>
<dbReference type="AlphaFoldDB" id="A0A550CW91"/>
<keyword evidence="1" id="KW-0472">Membrane</keyword>
<evidence type="ECO:0000313" key="2">
    <source>
        <dbReference type="EMBL" id="TRM69058.1"/>
    </source>
</evidence>
<feature type="transmembrane region" description="Helical" evidence="1">
    <location>
        <begin position="61"/>
        <end position="87"/>
    </location>
</feature>
<dbReference type="EMBL" id="VDMD01000001">
    <property type="protein sequence ID" value="TRM69058.1"/>
    <property type="molecule type" value="Genomic_DNA"/>
</dbReference>
<evidence type="ECO:0000313" key="3">
    <source>
        <dbReference type="Proteomes" id="UP000320762"/>
    </source>
</evidence>
<evidence type="ECO:0000256" key="1">
    <source>
        <dbReference type="SAM" id="Phobius"/>
    </source>
</evidence>
<accession>A0A550CW91</accession>
<protein>
    <submittedName>
        <fullName evidence="2">Uncharacterized protein</fullName>
    </submittedName>
</protein>
<feature type="transmembrane region" description="Helical" evidence="1">
    <location>
        <begin position="250"/>
        <end position="275"/>
    </location>
</feature>
<keyword evidence="1" id="KW-1133">Transmembrane helix</keyword>
<feature type="transmembrane region" description="Helical" evidence="1">
    <location>
        <begin position="179"/>
        <end position="199"/>
    </location>
</feature>
<gene>
    <name evidence="2" type="ORF">BD626DRAFT_562863</name>
</gene>
<proteinExistence type="predicted"/>
<sequence>MATEVYSHVYHPLAPSDVHDLQIMIMRTGVELLLYGVQMALFVAALSVLMRRKDRPRLTIAAIACLSLFSTIAVVIDVTFLLVRFAAMYRTTVSSFTEKLKLLDVGLAVSFRSNYFISDAVVVWRAWVLWPNNRMAKGVLVGCICGSAVGVIIECVWTLKLDVDIFGYFSFPIYRLMLIMPLLLTNVAATILIGVRFWYHRRFMEGTSSSMSQAEKVIVLLLESGFVYCFFWVVYLVVGVTTGQNRALSAFAIFNAACHNISGIYPTFLVLAVALQRLGAQSPPLRVPPSPHLQFAATREARVRLWVQ</sequence>
<name>A0A550CW91_9AGAR</name>
<organism evidence="2 3">
    <name type="scientific">Schizophyllum amplum</name>
    <dbReference type="NCBI Taxonomy" id="97359"/>
    <lineage>
        <taxon>Eukaryota</taxon>
        <taxon>Fungi</taxon>
        <taxon>Dikarya</taxon>
        <taxon>Basidiomycota</taxon>
        <taxon>Agaricomycotina</taxon>
        <taxon>Agaricomycetes</taxon>
        <taxon>Agaricomycetidae</taxon>
        <taxon>Agaricales</taxon>
        <taxon>Schizophyllaceae</taxon>
        <taxon>Schizophyllum</taxon>
    </lineage>
</organism>
<keyword evidence="1" id="KW-0812">Transmembrane</keyword>
<feature type="transmembrane region" description="Helical" evidence="1">
    <location>
        <begin position="139"/>
        <end position="159"/>
    </location>
</feature>
<dbReference type="Proteomes" id="UP000320762">
    <property type="component" value="Unassembled WGS sequence"/>
</dbReference>
<dbReference type="OrthoDB" id="3174319at2759"/>